<dbReference type="EMBL" id="UZWD01000030">
    <property type="protein sequence ID" value="VDS05305.1"/>
    <property type="molecule type" value="Genomic_DNA"/>
</dbReference>
<organism evidence="1 2">
    <name type="scientific">Devosia equisanguinis</name>
    <dbReference type="NCBI Taxonomy" id="2490941"/>
    <lineage>
        <taxon>Bacteria</taxon>
        <taxon>Pseudomonadati</taxon>
        <taxon>Pseudomonadota</taxon>
        <taxon>Alphaproteobacteria</taxon>
        <taxon>Hyphomicrobiales</taxon>
        <taxon>Devosiaceae</taxon>
        <taxon>Devosia</taxon>
    </lineage>
</organism>
<gene>
    <name evidence="1" type="ORF">DEVEQU_02446</name>
</gene>
<evidence type="ECO:0000313" key="2">
    <source>
        <dbReference type="Proteomes" id="UP000268844"/>
    </source>
</evidence>
<keyword evidence="2" id="KW-1185">Reference proteome</keyword>
<dbReference type="AlphaFoldDB" id="A0A447ICV8"/>
<sequence>MELALVLLCVLVGVTAILYAGLRPPIQKAGPEVAGAVPAAEGETASTDTAE</sequence>
<dbReference type="RefSeq" id="WP_164550375.1">
    <property type="nucleotide sequence ID" value="NZ_JBHTMH010000001.1"/>
</dbReference>
<protein>
    <submittedName>
        <fullName evidence="1">Uncharacterized protein</fullName>
    </submittedName>
</protein>
<accession>A0A447ICV8</accession>
<reference evidence="1 2" key="1">
    <citation type="submission" date="2018-12" db="EMBL/GenBank/DDBJ databases">
        <authorList>
            <person name="Criscuolo A."/>
        </authorList>
    </citation>
    <scope>NUCLEOTIDE SEQUENCE [LARGE SCALE GENOMIC DNA]</scope>
    <source>
        <strain evidence="1">ACIP1116281</strain>
    </source>
</reference>
<dbReference type="Proteomes" id="UP000268844">
    <property type="component" value="Unassembled WGS sequence"/>
</dbReference>
<evidence type="ECO:0000313" key="1">
    <source>
        <dbReference type="EMBL" id="VDS05305.1"/>
    </source>
</evidence>
<name>A0A447ICV8_9HYPH</name>
<proteinExistence type="predicted"/>